<dbReference type="InterPro" id="IPR006694">
    <property type="entry name" value="Fatty_acid_hydroxylase"/>
</dbReference>
<comment type="caution">
    <text evidence="19">The sequence shown here is derived from an EMBL/GenBank/DDBJ whole genome shotgun (WGS) entry which is preliminary data.</text>
</comment>
<evidence type="ECO:0000256" key="9">
    <source>
        <dbReference type="ARBA" id="ARBA00022692"/>
    </source>
</evidence>
<dbReference type="OrthoDB" id="264532at2759"/>
<evidence type="ECO:0000256" key="5">
    <source>
        <dbReference type="ARBA" id="ARBA00009324"/>
    </source>
</evidence>
<evidence type="ECO:0000256" key="3">
    <source>
        <dbReference type="ARBA" id="ARBA00005189"/>
    </source>
</evidence>
<evidence type="ECO:0000256" key="10">
    <source>
        <dbReference type="ARBA" id="ARBA00022798"/>
    </source>
</evidence>
<evidence type="ECO:0000256" key="14">
    <source>
        <dbReference type="ARBA" id="ARBA00023136"/>
    </source>
</evidence>
<evidence type="ECO:0000259" key="18">
    <source>
        <dbReference type="Pfam" id="PF04116"/>
    </source>
</evidence>
<evidence type="ECO:0000256" key="8">
    <source>
        <dbReference type="ARBA" id="ARBA00022679"/>
    </source>
</evidence>
<accession>A0A2V0P083</accession>
<comment type="pathway">
    <text evidence="2">Glycerolipid metabolism; triacylglycerol biosynthesis.</text>
</comment>
<keyword evidence="13" id="KW-0443">Lipid metabolism</keyword>
<evidence type="ECO:0000256" key="1">
    <source>
        <dbReference type="ARBA" id="ARBA00004477"/>
    </source>
</evidence>
<evidence type="ECO:0000256" key="7">
    <source>
        <dbReference type="ARBA" id="ARBA00022516"/>
    </source>
</evidence>
<feature type="transmembrane region" description="Helical" evidence="17">
    <location>
        <begin position="220"/>
        <end position="243"/>
    </location>
</feature>
<keyword evidence="10" id="KW-0319">Glycerol metabolism</keyword>
<dbReference type="GO" id="GO:0016491">
    <property type="term" value="F:oxidoreductase activity"/>
    <property type="evidence" value="ECO:0007669"/>
    <property type="project" value="InterPro"/>
</dbReference>
<keyword evidence="9 17" id="KW-0812">Transmembrane</keyword>
<evidence type="ECO:0000256" key="11">
    <source>
        <dbReference type="ARBA" id="ARBA00022824"/>
    </source>
</evidence>
<comment type="pathway">
    <text evidence="3">Lipid metabolism.</text>
</comment>
<keyword evidence="20" id="KW-1185">Reference proteome</keyword>
<comment type="similarity">
    <text evidence="4">Belongs to the diacylglycerol acyltransferase family.</text>
</comment>
<protein>
    <recommendedName>
        <fullName evidence="6">diacylglycerol O-acyltransferase</fullName>
        <ecNumber evidence="6">2.3.1.20</ecNumber>
    </recommendedName>
</protein>
<comment type="subcellular location">
    <subcellularLocation>
        <location evidence="1">Endoplasmic reticulum membrane</location>
        <topology evidence="1">Multi-pass membrane protein</topology>
    </subcellularLocation>
</comment>
<gene>
    <name evidence="19" type="ORF">Rsub_05825</name>
</gene>
<name>A0A2V0P083_9CHLO</name>
<dbReference type="PANTHER" id="PTHR12317">
    <property type="entry name" value="DIACYLGLYCEROL O-ACYLTRANSFERASE"/>
    <property type="match status" value="1"/>
</dbReference>
<evidence type="ECO:0000256" key="6">
    <source>
        <dbReference type="ARBA" id="ARBA00013244"/>
    </source>
</evidence>
<keyword evidence="14 17" id="KW-0472">Membrane</keyword>
<dbReference type="Pfam" id="PF03982">
    <property type="entry name" value="DAGAT"/>
    <property type="match status" value="1"/>
</dbReference>
<evidence type="ECO:0000256" key="15">
    <source>
        <dbReference type="ARBA" id="ARBA00023315"/>
    </source>
</evidence>
<evidence type="ECO:0000313" key="19">
    <source>
        <dbReference type="EMBL" id="GBF92989.1"/>
    </source>
</evidence>
<keyword evidence="11" id="KW-0256">Endoplasmic reticulum</keyword>
<feature type="transmembrane region" description="Helical" evidence="17">
    <location>
        <begin position="319"/>
        <end position="336"/>
    </location>
</feature>
<feature type="transmembrane region" description="Helical" evidence="17">
    <location>
        <begin position="263"/>
        <end position="281"/>
    </location>
</feature>
<dbReference type="InParanoid" id="A0A2V0P083"/>
<dbReference type="PANTHER" id="PTHR12317:SF0">
    <property type="entry name" value="ACYLTRANSFERASE"/>
    <property type="match status" value="1"/>
</dbReference>
<dbReference type="Pfam" id="PF04116">
    <property type="entry name" value="FA_hydroxylase"/>
    <property type="match status" value="1"/>
</dbReference>
<feature type="transmembrane region" description="Helical" evidence="17">
    <location>
        <begin position="459"/>
        <end position="478"/>
    </location>
</feature>
<keyword evidence="15" id="KW-0012">Acyltransferase</keyword>
<evidence type="ECO:0000256" key="12">
    <source>
        <dbReference type="ARBA" id="ARBA00022989"/>
    </source>
</evidence>
<dbReference type="GO" id="GO:0006071">
    <property type="term" value="P:glycerol metabolic process"/>
    <property type="evidence" value="ECO:0007669"/>
    <property type="project" value="UniProtKB-KW"/>
</dbReference>
<organism evidence="19 20">
    <name type="scientific">Raphidocelis subcapitata</name>
    <dbReference type="NCBI Taxonomy" id="307507"/>
    <lineage>
        <taxon>Eukaryota</taxon>
        <taxon>Viridiplantae</taxon>
        <taxon>Chlorophyta</taxon>
        <taxon>core chlorophytes</taxon>
        <taxon>Chlorophyceae</taxon>
        <taxon>CS clade</taxon>
        <taxon>Sphaeropleales</taxon>
        <taxon>Selenastraceae</taxon>
        <taxon>Raphidocelis</taxon>
    </lineage>
</organism>
<feature type="transmembrane region" description="Helical" evidence="17">
    <location>
        <begin position="20"/>
        <end position="39"/>
    </location>
</feature>
<evidence type="ECO:0000256" key="4">
    <source>
        <dbReference type="ARBA" id="ARBA00005420"/>
    </source>
</evidence>
<proteinExistence type="inferred from homology"/>
<keyword evidence="7" id="KW-0444">Lipid biosynthesis</keyword>
<dbReference type="GO" id="GO:0005789">
    <property type="term" value="C:endoplasmic reticulum membrane"/>
    <property type="evidence" value="ECO:0007669"/>
    <property type="project" value="UniProtKB-SubCell"/>
</dbReference>
<dbReference type="GO" id="GO:0005506">
    <property type="term" value="F:iron ion binding"/>
    <property type="evidence" value="ECO:0007669"/>
    <property type="project" value="InterPro"/>
</dbReference>
<sequence>MLPSLGPAVAAWPLAGRAAAYSALWTGYALALQFAIEGMGRLLQRSGLRKTTRPPQHAAATMLAVESVGYWSWLCGIGLLQAWVNPSWGDWSYAASPILLFWYQVGEARAAGGGGWLRSNACYRWLWVAPSRRLGPRGFGGSAEDRIQSAANAAAVAADAAAAMLPSLGPAVAAWPLAGRAAAYSALWTGYALALQFAIEGMGRLLQRSGLRKTTRPPQHAAAAMLAVESVGYWSWLCGIGLLQAWVNPSWGDWSYAANPILLFWYQVPYMALYDTFFYFLHRASHRNKLAFKYVHGMHHDTKAILDVKTSGWITPQEGVSFVGAPLALVFAAAWWGLGRSWWYLFVPVHTTMTIFITGHSGYHLTLDRAVPDALFLLLNPFQAVALCTANTTKPMDHAAHHLQPTTHFALFFTFWDDLLGTSAPPEPHVPLPLMALNLLWYAFLWAFAWAAYSRPAAVAAAVALHALLPLALSDALLGGRASRLRVWDALRRAYGVGYAAPGADGAFDARRAAAEVRRQLSEAARARGGKPSKAAAQAAAVVTAAAGLSSSDSGGSSSDDGERGAPPQAGAATAAAPASEAAAAAAAAAGQQRFVFAYHPQGFLARGALLTFAARGARSPASALPGGVRLAAGGWMLRVPGMQQALIALGCTDASRSNLLRLLTGPKPTSVAICPGGWAEARHMGSYRLVIRRRLGFARLASEAGAALVPVLGVGEPEVTGEGGPGAVALRPRSLRVVFGDPVAPLPGEPPAALHARYLAALSALAARHGVPIEMAE</sequence>
<feature type="transmembrane region" description="Helical" evidence="17">
    <location>
        <begin position="181"/>
        <end position="199"/>
    </location>
</feature>
<dbReference type="EC" id="2.3.1.20" evidence="6"/>
<dbReference type="Proteomes" id="UP000247498">
    <property type="component" value="Unassembled WGS sequence"/>
</dbReference>
<feature type="domain" description="Fatty acid hydroxylase" evidence="18">
    <location>
        <begin position="270"/>
        <end position="422"/>
    </location>
</feature>
<feature type="region of interest" description="Disordered" evidence="16">
    <location>
        <begin position="549"/>
        <end position="575"/>
    </location>
</feature>
<feature type="transmembrane region" description="Helical" evidence="17">
    <location>
        <begin position="432"/>
        <end position="453"/>
    </location>
</feature>
<feature type="transmembrane region" description="Helical" evidence="17">
    <location>
        <begin position="60"/>
        <end position="84"/>
    </location>
</feature>
<reference evidence="19 20" key="1">
    <citation type="journal article" date="2018" name="Sci. Rep.">
        <title>Raphidocelis subcapitata (=Pseudokirchneriella subcapitata) provides an insight into genome evolution and environmental adaptations in the Sphaeropleales.</title>
        <authorList>
            <person name="Suzuki S."/>
            <person name="Yamaguchi H."/>
            <person name="Nakajima N."/>
            <person name="Kawachi M."/>
        </authorList>
    </citation>
    <scope>NUCLEOTIDE SEQUENCE [LARGE SCALE GENOMIC DNA]</scope>
    <source>
        <strain evidence="19 20">NIES-35</strain>
    </source>
</reference>
<dbReference type="GO" id="GO:0019432">
    <property type="term" value="P:triglyceride biosynthetic process"/>
    <property type="evidence" value="ECO:0007669"/>
    <property type="project" value="TreeGrafter"/>
</dbReference>
<evidence type="ECO:0000256" key="13">
    <source>
        <dbReference type="ARBA" id="ARBA00023098"/>
    </source>
</evidence>
<keyword evidence="8" id="KW-0808">Transferase</keyword>
<dbReference type="EMBL" id="BDRX01000036">
    <property type="protein sequence ID" value="GBF92989.1"/>
    <property type="molecule type" value="Genomic_DNA"/>
</dbReference>
<evidence type="ECO:0000313" key="20">
    <source>
        <dbReference type="Proteomes" id="UP000247498"/>
    </source>
</evidence>
<dbReference type="AlphaFoldDB" id="A0A2V0P083"/>
<evidence type="ECO:0000256" key="17">
    <source>
        <dbReference type="SAM" id="Phobius"/>
    </source>
</evidence>
<dbReference type="STRING" id="307507.A0A2V0P083"/>
<comment type="similarity">
    <text evidence="5">Belongs to the sterol desaturase family.</text>
</comment>
<dbReference type="GO" id="GO:0004144">
    <property type="term" value="F:diacylglycerol O-acyltransferase activity"/>
    <property type="evidence" value="ECO:0007669"/>
    <property type="project" value="UniProtKB-EC"/>
</dbReference>
<evidence type="ECO:0000256" key="16">
    <source>
        <dbReference type="SAM" id="MobiDB-lite"/>
    </source>
</evidence>
<evidence type="ECO:0000256" key="2">
    <source>
        <dbReference type="ARBA" id="ARBA00004771"/>
    </source>
</evidence>
<keyword evidence="12 17" id="KW-1133">Transmembrane helix</keyword>
<dbReference type="InterPro" id="IPR007130">
    <property type="entry name" value="DAGAT"/>
</dbReference>